<dbReference type="InterPro" id="IPR012337">
    <property type="entry name" value="RNaseH-like_sf"/>
</dbReference>
<dbReference type="WBParaSite" id="ACRNAN_Path_735.g2783.t1">
    <property type="protein sequence ID" value="ACRNAN_Path_735.g2783.t1"/>
    <property type="gene ID" value="ACRNAN_Path_735.g2783"/>
</dbReference>
<dbReference type="InterPro" id="IPR003100">
    <property type="entry name" value="PAZ_dom"/>
</dbReference>
<dbReference type="InterPro" id="IPR036085">
    <property type="entry name" value="PAZ_dom_sf"/>
</dbReference>
<name>A0A914CB47_9BILA</name>
<dbReference type="Pfam" id="PF02171">
    <property type="entry name" value="Piwi"/>
    <property type="match status" value="1"/>
</dbReference>
<dbReference type="PROSITE" id="PS50822">
    <property type="entry name" value="PIWI"/>
    <property type="match status" value="1"/>
</dbReference>
<proteinExistence type="predicted"/>
<accession>A0A914CB47</accession>
<feature type="domain" description="PAZ" evidence="1">
    <location>
        <begin position="68"/>
        <end position="170"/>
    </location>
</feature>
<dbReference type="Gene3D" id="3.40.50.2300">
    <property type="match status" value="1"/>
</dbReference>
<evidence type="ECO:0000259" key="1">
    <source>
        <dbReference type="PROSITE" id="PS50821"/>
    </source>
</evidence>
<dbReference type="Gene3D" id="3.30.420.10">
    <property type="entry name" value="Ribonuclease H-like superfamily/Ribonuclease H"/>
    <property type="match status" value="1"/>
</dbReference>
<organism evidence="3 4">
    <name type="scientific">Acrobeloides nanus</name>
    <dbReference type="NCBI Taxonomy" id="290746"/>
    <lineage>
        <taxon>Eukaryota</taxon>
        <taxon>Metazoa</taxon>
        <taxon>Ecdysozoa</taxon>
        <taxon>Nematoda</taxon>
        <taxon>Chromadorea</taxon>
        <taxon>Rhabditida</taxon>
        <taxon>Tylenchina</taxon>
        <taxon>Cephalobomorpha</taxon>
        <taxon>Cephaloboidea</taxon>
        <taxon>Cephalobidae</taxon>
        <taxon>Acrobeloides</taxon>
    </lineage>
</organism>
<dbReference type="SMART" id="SM00950">
    <property type="entry name" value="Piwi"/>
    <property type="match status" value="1"/>
</dbReference>
<evidence type="ECO:0000313" key="4">
    <source>
        <dbReference type="WBParaSite" id="ACRNAN_Path_735.g2783.t1"/>
    </source>
</evidence>
<dbReference type="InterPro" id="IPR036397">
    <property type="entry name" value="RNaseH_sf"/>
</dbReference>
<dbReference type="Pfam" id="PF02170">
    <property type="entry name" value="PAZ"/>
    <property type="match status" value="1"/>
</dbReference>
<protein>
    <submittedName>
        <fullName evidence="4">Piwi domain-containing protein</fullName>
    </submittedName>
</protein>
<feature type="domain" description="Piwi" evidence="2">
    <location>
        <begin position="413"/>
        <end position="689"/>
    </location>
</feature>
<dbReference type="InterPro" id="IPR003165">
    <property type="entry name" value="Piwi"/>
</dbReference>
<dbReference type="CDD" id="cd02846">
    <property type="entry name" value="PAZ_argonaute_like"/>
    <property type="match status" value="1"/>
</dbReference>
<dbReference type="AlphaFoldDB" id="A0A914CB47"/>
<dbReference type="GO" id="GO:0003723">
    <property type="term" value="F:RNA binding"/>
    <property type="evidence" value="ECO:0007669"/>
    <property type="project" value="InterPro"/>
</dbReference>
<dbReference type="PROSITE" id="PS50821">
    <property type="entry name" value="PAZ"/>
    <property type="match status" value="1"/>
</dbReference>
<evidence type="ECO:0000313" key="3">
    <source>
        <dbReference type="Proteomes" id="UP000887540"/>
    </source>
</evidence>
<evidence type="ECO:0000259" key="2">
    <source>
        <dbReference type="PROSITE" id="PS50822"/>
    </source>
</evidence>
<reference evidence="4" key="1">
    <citation type="submission" date="2022-11" db="UniProtKB">
        <authorList>
            <consortium name="WormBaseParasite"/>
        </authorList>
    </citation>
    <scope>IDENTIFICATION</scope>
</reference>
<dbReference type="PANTHER" id="PTHR22891">
    <property type="entry name" value="EUKARYOTIC TRANSLATION INITIATION FACTOR 2C"/>
    <property type="match status" value="1"/>
</dbReference>
<dbReference type="Proteomes" id="UP000887540">
    <property type="component" value="Unplaced"/>
</dbReference>
<dbReference type="SUPFAM" id="SSF53098">
    <property type="entry name" value="Ribonuclease H-like"/>
    <property type="match status" value="1"/>
</dbReference>
<keyword evidence="3" id="KW-1185">Reference proteome</keyword>
<dbReference type="SUPFAM" id="SSF101690">
    <property type="entry name" value="PAZ domain"/>
    <property type="match status" value="1"/>
</dbReference>
<dbReference type="Gene3D" id="2.170.260.10">
    <property type="entry name" value="paz domain"/>
    <property type="match status" value="1"/>
</dbReference>
<sequence>MDAIQRKEYVTVGSNCLFEANDKQSVGQGMVLKSSLSQGVRITSNLKPALSIDVKKSVFYDAQPLLKSVQEVFKEYAHEENLIGVLNYLYEGVRVSVDYTKAARHFVIKNFTENAIKYKTFTYNDMEITIPEYYYARYKITLKHTNMPGVIPDISGKNLVYPLELLKVVENQRVSMEKIKSANLSSELHKANVVHPNIRFQRIDETMKKLGLIYAQNSYLDNFGVSIDPNSNKVEMTVLQKPTISMGNKEVTPDNKTHWRTKNLKYSKGVSIQKLAILCHTSLAEPPLKNSFSFQFAKELAMYAEGKGISLKQPILRPLNDERSLKEWVENFKYLAQTDTEFVLYIGSKKNTKKEGDAAGGFNPHARLKLFESLYKILTQHIATETIDDCTNKDTKGQIIQVRGQSFKDISTVENILNKLNVKNSGINYKPIIEPSAKEFALEDGNVLVISYDVAHPPPVSDRMRRYLPEEFRNLMSVEPSVVGFVGNVDEDPHAFNGDFFYQESRRESVNHNYLKEETTWLLGLLQKNRPDKCKPAYIFVIRDGISEGQYLMALEEELKTIKQAFYEFDPSYKPKFVMIISTKDHNKRFGKLEGQKVVNAEPGTVVDTKYNRADCLEFFMLAHHPLQGTAKFVEYAILFDEIGITTRLAELFLLYLCYQHQITPSAIAIPASVKQADELAKRGMNVYNEFKKDYDELK</sequence>